<protein>
    <recommendedName>
        <fullName evidence="5">FecR protein</fullName>
    </recommendedName>
</protein>
<dbReference type="InterPro" id="IPR012373">
    <property type="entry name" value="Ferrdict_sens_TM"/>
</dbReference>
<evidence type="ECO:0008006" key="5">
    <source>
        <dbReference type="Google" id="ProtNLM"/>
    </source>
</evidence>
<organism evidence="3 4">
    <name type="scientific">Haloferula helveola</name>
    <dbReference type="NCBI Taxonomy" id="490095"/>
    <lineage>
        <taxon>Bacteria</taxon>
        <taxon>Pseudomonadati</taxon>
        <taxon>Verrucomicrobiota</taxon>
        <taxon>Verrucomicrobiia</taxon>
        <taxon>Verrucomicrobiales</taxon>
        <taxon>Verrucomicrobiaceae</taxon>
        <taxon>Haloferula</taxon>
    </lineage>
</organism>
<feature type="transmembrane region" description="Helical" evidence="2">
    <location>
        <begin position="103"/>
        <end position="120"/>
    </location>
</feature>
<keyword evidence="2" id="KW-0472">Membrane</keyword>
<reference evidence="3 4" key="1">
    <citation type="submission" date="2021-06" db="EMBL/GenBank/DDBJ databases">
        <title>Complete genome of Haloferula helveola possessing various polysaccharide degrading enzymes.</title>
        <authorList>
            <person name="Takami H."/>
            <person name="Huang C."/>
            <person name="Hamasaki K."/>
        </authorList>
    </citation>
    <scope>NUCLEOTIDE SEQUENCE [LARGE SCALE GENOMIC DNA]</scope>
    <source>
        <strain evidence="3 4">CN-1</strain>
    </source>
</reference>
<evidence type="ECO:0000256" key="1">
    <source>
        <dbReference type="SAM" id="MobiDB-lite"/>
    </source>
</evidence>
<dbReference type="PANTHER" id="PTHR30273:SF2">
    <property type="entry name" value="PROTEIN FECR"/>
    <property type="match status" value="1"/>
</dbReference>
<feature type="compositionally biased region" description="Basic and acidic residues" evidence="1">
    <location>
        <begin position="433"/>
        <end position="446"/>
    </location>
</feature>
<evidence type="ECO:0000313" key="3">
    <source>
        <dbReference type="EMBL" id="BCX49055.1"/>
    </source>
</evidence>
<keyword evidence="4" id="KW-1185">Reference proteome</keyword>
<dbReference type="RefSeq" id="WP_338685499.1">
    <property type="nucleotide sequence ID" value="NZ_AP024702.1"/>
</dbReference>
<gene>
    <name evidence="3" type="ORF">HAHE_29630</name>
</gene>
<keyword evidence="2" id="KW-0812">Transmembrane</keyword>
<dbReference type="EMBL" id="AP024702">
    <property type="protein sequence ID" value="BCX49055.1"/>
    <property type="molecule type" value="Genomic_DNA"/>
</dbReference>
<proteinExistence type="predicted"/>
<dbReference type="PANTHER" id="PTHR30273">
    <property type="entry name" value="PERIPLASMIC SIGNAL SENSOR AND SIGMA FACTOR ACTIVATOR FECR-RELATED"/>
    <property type="match status" value="1"/>
</dbReference>
<evidence type="ECO:0000313" key="4">
    <source>
        <dbReference type="Proteomes" id="UP001374893"/>
    </source>
</evidence>
<name>A0ABN6HCL5_9BACT</name>
<keyword evidence="2" id="KW-1133">Transmembrane helix</keyword>
<evidence type="ECO:0000256" key="2">
    <source>
        <dbReference type="SAM" id="Phobius"/>
    </source>
</evidence>
<accession>A0ABN6HCL5</accession>
<dbReference type="Proteomes" id="UP001374893">
    <property type="component" value="Chromosome"/>
</dbReference>
<feature type="region of interest" description="Disordered" evidence="1">
    <location>
        <begin position="425"/>
        <end position="460"/>
    </location>
</feature>
<sequence length="498" mass="53600">MKLPMEPQPDRDFVDLVQRVLNHEASLDDIAHLNARLPRDPVALRYFAEMRMLHGALEDQFGSVARDLASIEGRLVEFPGTSATPAVVEAAPRPARRMPWRKLGVAAAAMIAISVGYVVIERILHPPAFEVVARHGAGLGAAPEIGAWIDCGDTLRLRDGALEIRSPDGNTLTFQGPGELRIDTAQRLDLISGRLWAELEGEPVLIQVPRGKVTDLGTTFGIDQSAPSVTRIDVFDGEVRFMKADDATRAVDAAEGECLISSGTEWTPEKGKADASRYTPGIRQPLGFAFVSDLAESERIESALAFEVAWTATSSAYGSTRLHSSPIRVAWVGSSIYSAGPAKSDEAAVMHTHLCGAAWTEGGGDLGQEARSLGLPDQGGGIVIQFRNLSEWLDELGASGYRVRLLRNTKDPGIRFLPVSAYTGNPSGGRPDSILESRSEDVRPADFPDSNDGEGSRMIQEFPSPFTADRLTLSVSGHEQGDLERRGGVSGVILTPVF</sequence>